<dbReference type="EMBL" id="VIVL01000010">
    <property type="protein sequence ID" value="TWD77222.1"/>
    <property type="molecule type" value="Genomic_DNA"/>
</dbReference>
<sequence>MSNCPCHSPPFHYLSFKSAPVGVDETEGRYGDVSVETCVHCGQKWLRYHVEYEAFTASGRRFRGLISDEQLVALKPEDAVPFLEKLLWYFKGGSYFGTAGERSSGAVRASL</sequence>
<dbReference type="Proteomes" id="UP000319722">
    <property type="component" value="Unassembled WGS sequence"/>
</dbReference>
<organism evidence="1 2">
    <name type="scientific">Variovorax beijingensis</name>
    <dbReference type="NCBI Taxonomy" id="2496117"/>
    <lineage>
        <taxon>Bacteria</taxon>
        <taxon>Pseudomonadati</taxon>
        <taxon>Pseudomonadota</taxon>
        <taxon>Betaproteobacteria</taxon>
        <taxon>Burkholderiales</taxon>
        <taxon>Comamonadaceae</taxon>
        <taxon>Variovorax</taxon>
    </lineage>
</organism>
<dbReference type="RefSeq" id="WP_145746444.1">
    <property type="nucleotide sequence ID" value="NZ_VIVL01000010.1"/>
</dbReference>
<accession>A0A561BEQ5</accession>
<evidence type="ECO:0000313" key="1">
    <source>
        <dbReference type="EMBL" id="TWD77222.1"/>
    </source>
</evidence>
<gene>
    <name evidence="1" type="ORF">FB547_110184</name>
</gene>
<comment type="caution">
    <text evidence="1">The sequence shown here is derived from an EMBL/GenBank/DDBJ whole genome shotgun (WGS) entry which is preliminary data.</text>
</comment>
<protein>
    <submittedName>
        <fullName evidence="1">Uncharacterized protein</fullName>
    </submittedName>
</protein>
<dbReference type="OrthoDB" id="1264820at2"/>
<reference evidence="1 2" key="1">
    <citation type="submission" date="2019-06" db="EMBL/GenBank/DDBJ databases">
        <title>Sorghum-associated microbial communities from plants grown in Nebraska, USA.</title>
        <authorList>
            <person name="Schachtman D."/>
        </authorList>
    </citation>
    <scope>NUCLEOTIDE SEQUENCE [LARGE SCALE GENOMIC DNA]</scope>
    <source>
        <strain evidence="1 2">T529</strain>
    </source>
</reference>
<evidence type="ECO:0000313" key="2">
    <source>
        <dbReference type="Proteomes" id="UP000319722"/>
    </source>
</evidence>
<dbReference type="AlphaFoldDB" id="A0A561BEQ5"/>
<proteinExistence type="predicted"/>
<name>A0A561BEQ5_9BURK</name>